<dbReference type="Proteomes" id="UP000199111">
    <property type="component" value="Unassembled WGS sequence"/>
</dbReference>
<keyword evidence="1" id="KW-0732">Signal</keyword>
<dbReference type="AlphaFoldDB" id="A0A1I4AG23"/>
<gene>
    <name evidence="2" type="ORF">SAMN05216275_12825</name>
</gene>
<sequence length="103" mass="11092">MRRTLRVLAATVLAAGVVTVGSSALSPASARVNDCDHTFGQNSFSARCATNGPAYEFRAWVQCVNGRRDGGWVTTNSGQWSIASCGPWWIDRLSYGVDVRPLS</sequence>
<feature type="chain" id="PRO_5011561144" evidence="1">
    <location>
        <begin position="31"/>
        <end position="103"/>
    </location>
</feature>
<evidence type="ECO:0000313" key="2">
    <source>
        <dbReference type="EMBL" id="SFK54746.1"/>
    </source>
</evidence>
<keyword evidence="3" id="KW-1185">Reference proteome</keyword>
<dbReference type="GeneID" id="96301822"/>
<proteinExistence type="predicted"/>
<reference evidence="3" key="1">
    <citation type="submission" date="2016-10" db="EMBL/GenBank/DDBJ databases">
        <authorList>
            <person name="Varghese N."/>
            <person name="Submissions S."/>
        </authorList>
    </citation>
    <scope>NUCLEOTIDE SEQUENCE [LARGE SCALE GENOMIC DNA]</scope>
    <source>
        <strain evidence="3">CGMCC 4.2126</strain>
    </source>
</reference>
<evidence type="ECO:0000313" key="3">
    <source>
        <dbReference type="Proteomes" id="UP000199111"/>
    </source>
</evidence>
<evidence type="ECO:0000256" key="1">
    <source>
        <dbReference type="SAM" id="SignalP"/>
    </source>
</evidence>
<feature type="signal peptide" evidence="1">
    <location>
        <begin position="1"/>
        <end position="30"/>
    </location>
</feature>
<name>A0A1I4AG23_9ACTN</name>
<organism evidence="2 3">
    <name type="scientific">Streptosporangium canum</name>
    <dbReference type="NCBI Taxonomy" id="324952"/>
    <lineage>
        <taxon>Bacteria</taxon>
        <taxon>Bacillati</taxon>
        <taxon>Actinomycetota</taxon>
        <taxon>Actinomycetes</taxon>
        <taxon>Streptosporangiales</taxon>
        <taxon>Streptosporangiaceae</taxon>
        <taxon>Streptosporangium</taxon>
    </lineage>
</organism>
<dbReference type="EMBL" id="FOQY01000028">
    <property type="protein sequence ID" value="SFK54746.1"/>
    <property type="molecule type" value="Genomic_DNA"/>
</dbReference>
<protein>
    <submittedName>
        <fullName evidence="2">Uncharacterized protein</fullName>
    </submittedName>
</protein>
<dbReference type="RefSeq" id="WP_093890427.1">
    <property type="nucleotide sequence ID" value="NZ_FOQY01000028.1"/>
</dbReference>
<accession>A0A1I4AG23</accession>